<organism evidence="1">
    <name type="scientific">Oryza sativa subsp. indica</name>
    <name type="common">Rice</name>
    <dbReference type="NCBI Taxonomy" id="39946"/>
    <lineage>
        <taxon>Eukaryota</taxon>
        <taxon>Viridiplantae</taxon>
        <taxon>Streptophyta</taxon>
        <taxon>Embryophyta</taxon>
        <taxon>Tracheophyta</taxon>
        <taxon>Spermatophyta</taxon>
        <taxon>Magnoliopsida</taxon>
        <taxon>Liliopsida</taxon>
        <taxon>Poales</taxon>
        <taxon>Poaceae</taxon>
        <taxon>BOP clade</taxon>
        <taxon>Oryzoideae</taxon>
        <taxon>Oryzeae</taxon>
        <taxon>Oryzinae</taxon>
        <taxon>Oryza</taxon>
        <taxon>Oryza sativa</taxon>
    </lineage>
</organism>
<name>C8TET4_ORYSI</name>
<evidence type="ECO:0000313" key="1">
    <source>
        <dbReference type="EMBL" id="BAI39656.1"/>
    </source>
</evidence>
<proteinExistence type="predicted"/>
<gene>
    <name evidence="1" type="primary">K0007B01.30</name>
    <name evidence="2" type="synonym">K0065E03.36</name>
</gene>
<reference evidence="1" key="1">
    <citation type="journal article" date="2009" name="Plant J.">
        <title>Comparative analysis of complete orthologous centromeres from two subspecies of rice reveals rapid variation of centromere organization and structure.</title>
        <authorList>
            <person name="Wu J."/>
            <person name="Fujisawa M."/>
            <person name="Tian Z."/>
            <person name="Yamagata H."/>
            <person name="Kamiya K."/>
            <person name="Shibata M."/>
            <person name="Hosokawa S."/>
            <person name="Ito Y."/>
            <person name="Hamada M."/>
            <person name="Katagiri S."/>
            <person name="Kurita K."/>
            <person name="Yamamoto M."/>
            <person name="Kikuta A."/>
            <person name="Machita K."/>
            <person name="Karasawa W."/>
            <person name="Kanamori H."/>
            <person name="Namiki N."/>
            <person name="Mizuno H."/>
            <person name="Ma J."/>
            <person name="Sasaki T."/>
            <person name="Matsumoto T."/>
        </authorList>
    </citation>
    <scope>NUCLEOTIDE SEQUENCE</scope>
</reference>
<dbReference type="EMBL" id="AP009083">
    <property type="protein sequence ID" value="BAI39761.1"/>
    <property type="molecule type" value="Genomic_DNA"/>
</dbReference>
<evidence type="ECO:0000313" key="2">
    <source>
        <dbReference type="EMBL" id="BAI39761.1"/>
    </source>
</evidence>
<sequence>MDFMVVKKQLGGRVDMEVRDVSGGLAFRFVAVAGDGGRALLNAVEVVLVTEERRDPPTATSCLLSIRRGRRWWKRPIATAMVVVVAVKVKVARSSTYEVPGIGAD</sequence>
<protein>
    <submittedName>
        <fullName evidence="1">Uncharacterized protein K0007B01.30</fullName>
    </submittedName>
    <submittedName>
        <fullName evidence="2">Uncharacterized protein K0065E03.36</fullName>
    </submittedName>
</protein>
<accession>C8TET4</accession>
<dbReference type="EMBL" id="AP009077">
    <property type="protein sequence ID" value="BAI39656.1"/>
    <property type="molecule type" value="Genomic_DNA"/>
</dbReference>
<dbReference type="AlphaFoldDB" id="C8TET4"/>